<dbReference type="GeneID" id="8624319"/>
<keyword evidence="3" id="KW-1185">Reference proteome</keyword>
<dbReference type="KEGG" id="ddi:DDB_G0283911"/>
<accession>Q54QE9</accession>
<dbReference type="OMA" id="MWFNTET"/>
<evidence type="ECO:0000313" key="2">
    <source>
        <dbReference type="EMBL" id="EAL65443.1"/>
    </source>
</evidence>
<dbReference type="Proteomes" id="UP000002195">
    <property type="component" value="Unassembled WGS sequence"/>
</dbReference>
<dbReference type="PANTHER" id="PTHR34726">
    <property type="entry name" value="GBP DOMAIN-CONTAINING PROTEIN"/>
    <property type="match status" value="1"/>
</dbReference>
<dbReference type="PaxDb" id="44689-DDB0237822"/>
<dbReference type="FunCoup" id="Q54QE9">
    <property type="interactions" value="14"/>
</dbReference>
<dbReference type="dictyBase" id="DDB_G0283911">
    <property type="gene designation" value="hsp69"/>
</dbReference>
<keyword evidence="1" id="KW-0175">Coiled coil</keyword>
<name>Q54QE9_DICDI</name>
<dbReference type="PANTHER" id="PTHR34726:SF2">
    <property type="entry name" value="HSP20-LIKE CHAPERONE DOMAIN-CONTAINING PROTEIN-RELATED"/>
    <property type="match status" value="1"/>
</dbReference>
<dbReference type="HOGENOM" id="CLU_421179_0_0_1"/>
<dbReference type="SUPFAM" id="SSF52540">
    <property type="entry name" value="P-loop containing nucleoside triphosphate hydrolases"/>
    <property type="match status" value="1"/>
</dbReference>
<dbReference type="STRING" id="44689.Q54QE9"/>
<gene>
    <name evidence="2" type="ORF">DDB_G0283911</name>
</gene>
<proteinExistence type="predicted"/>
<organism evidence="2 3">
    <name type="scientific">Dictyostelium discoideum</name>
    <name type="common">Social amoeba</name>
    <dbReference type="NCBI Taxonomy" id="44689"/>
    <lineage>
        <taxon>Eukaryota</taxon>
        <taxon>Amoebozoa</taxon>
        <taxon>Evosea</taxon>
        <taxon>Eumycetozoa</taxon>
        <taxon>Dictyostelia</taxon>
        <taxon>Dictyosteliales</taxon>
        <taxon>Dictyosteliaceae</taxon>
        <taxon>Dictyostelium</taxon>
    </lineage>
</organism>
<sequence length="592" mass="68831">MASNLLVPQDIRLPSILGYILSGKELEVILKKNQEESAKVYKRNKNLENDIKNHRVKEEEYLKIIEQLEKHNNELSKKLNCYIGKTTIPENGIKEYDIIIDIPAVDYFSQKETAWLIFLSQKLKEKMNGPNGFNPLEPFNSLFAEFKKYSTLACLGCFNIGKTFFINKYNNSYLPSGTQSQTIGLSLSICHNNETITIDTAGSNTSLKVGENRSEEQLARKESTEMFIRDMSFSLANTIVYVLNELTWTDQRFILALQSKIQSLRTEQKINKTLIIVHNYPKINSMEELLVEIKTYMDHPFNGTFHHQIDFKTIKSKDEVVLFFTESVNNSYHFFLCNDNSEFGKKYNDLTIEKIRSTNKEYNDKLDFDKVLLSGLQNNMVSYCKSPSKLKISEFTKDDKIIENCNKENGKILFDKESGEFSVHLKELTEIYEKVTPHKTTISQIPVFKIYPENDSNRENEFKLIDNKVEFIGLQMVFWNGFRPNYDIVKVGSDLRYLIEVPQMVLDEIFHETKYENTKWNLIVKGVKKLQFDMKNSESGYPSEETSLYLSNNQRRDGSFELILNIPNNYHPKNPEVVLEKGVLCFTFKLIE</sequence>
<dbReference type="EMBL" id="AAFI02000058">
    <property type="protein sequence ID" value="EAL65443.1"/>
    <property type="molecule type" value="Genomic_DNA"/>
</dbReference>
<dbReference type="AlphaFoldDB" id="Q54QE9"/>
<dbReference type="PhylomeDB" id="Q54QE9"/>
<dbReference type="RefSeq" id="XP_638795.1">
    <property type="nucleotide sequence ID" value="XM_633703.1"/>
</dbReference>
<reference evidence="2 3" key="1">
    <citation type="journal article" date="2005" name="Nature">
        <title>The genome of the social amoeba Dictyostelium discoideum.</title>
        <authorList>
            <consortium name="The Dictyostelium discoideum Sequencing Consortium"/>
            <person name="Eichinger L."/>
            <person name="Pachebat J.A."/>
            <person name="Glockner G."/>
            <person name="Rajandream M.A."/>
            <person name="Sucgang R."/>
            <person name="Berriman M."/>
            <person name="Song J."/>
            <person name="Olsen R."/>
            <person name="Szafranski K."/>
            <person name="Xu Q."/>
            <person name="Tunggal B."/>
            <person name="Kummerfeld S."/>
            <person name="Madera M."/>
            <person name="Konfortov B.A."/>
            <person name="Rivero F."/>
            <person name="Bankier A.T."/>
            <person name="Lehmann R."/>
            <person name="Hamlin N."/>
            <person name="Davies R."/>
            <person name="Gaudet P."/>
            <person name="Fey P."/>
            <person name="Pilcher K."/>
            <person name="Chen G."/>
            <person name="Saunders D."/>
            <person name="Sodergren E."/>
            <person name="Davis P."/>
            <person name="Kerhornou A."/>
            <person name="Nie X."/>
            <person name="Hall N."/>
            <person name="Anjard C."/>
            <person name="Hemphill L."/>
            <person name="Bason N."/>
            <person name="Farbrother P."/>
            <person name="Desany B."/>
            <person name="Just E."/>
            <person name="Morio T."/>
            <person name="Rost R."/>
            <person name="Churcher C."/>
            <person name="Cooper J."/>
            <person name="Haydock S."/>
            <person name="van Driessche N."/>
            <person name="Cronin A."/>
            <person name="Goodhead I."/>
            <person name="Muzny D."/>
            <person name="Mourier T."/>
            <person name="Pain A."/>
            <person name="Lu M."/>
            <person name="Harper D."/>
            <person name="Lindsay R."/>
            <person name="Hauser H."/>
            <person name="James K."/>
            <person name="Quiles M."/>
            <person name="Madan Babu M."/>
            <person name="Saito T."/>
            <person name="Buchrieser C."/>
            <person name="Wardroper A."/>
            <person name="Felder M."/>
            <person name="Thangavelu M."/>
            <person name="Johnson D."/>
            <person name="Knights A."/>
            <person name="Loulseged H."/>
            <person name="Mungall K."/>
            <person name="Oliver K."/>
            <person name="Price C."/>
            <person name="Quail M.A."/>
            <person name="Urushihara H."/>
            <person name="Hernandez J."/>
            <person name="Rabbinowitsch E."/>
            <person name="Steffen D."/>
            <person name="Sanders M."/>
            <person name="Ma J."/>
            <person name="Kohara Y."/>
            <person name="Sharp S."/>
            <person name="Simmonds M."/>
            <person name="Spiegler S."/>
            <person name="Tivey A."/>
            <person name="Sugano S."/>
            <person name="White B."/>
            <person name="Walker D."/>
            <person name="Woodward J."/>
            <person name="Winckler T."/>
            <person name="Tanaka Y."/>
            <person name="Shaulsky G."/>
            <person name="Schleicher M."/>
            <person name="Weinstock G."/>
            <person name="Rosenthal A."/>
            <person name="Cox E.C."/>
            <person name="Chisholm R.L."/>
            <person name="Gibbs R."/>
            <person name="Loomis W.F."/>
            <person name="Platzer M."/>
            <person name="Kay R.R."/>
            <person name="Williams J."/>
            <person name="Dear P.H."/>
            <person name="Noegel A.A."/>
            <person name="Barrell B."/>
            <person name="Kuspa A."/>
        </authorList>
    </citation>
    <scope>NUCLEOTIDE SEQUENCE [LARGE SCALE GENOMIC DNA]</scope>
    <source>
        <strain evidence="2 3">AX4</strain>
    </source>
</reference>
<dbReference type="InParanoid" id="Q54QE9"/>
<comment type="caution">
    <text evidence="2">The sequence shown here is derived from an EMBL/GenBank/DDBJ whole genome shotgun (WGS) entry which is preliminary data.</text>
</comment>
<dbReference type="GO" id="GO:0045335">
    <property type="term" value="C:phagocytic vesicle"/>
    <property type="evidence" value="ECO:0007005"/>
    <property type="project" value="dictyBase"/>
</dbReference>
<dbReference type="InterPro" id="IPR027417">
    <property type="entry name" value="P-loop_NTPase"/>
</dbReference>
<protein>
    <submittedName>
        <fullName evidence="2">HSP20-like chaperone domain-containing protein</fullName>
    </submittedName>
</protein>
<feature type="coiled-coil region" evidence="1">
    <location>
        <begin position="30"/>
        <end position="85"/>
    </location>
</feature>
<dbReference type="VEuPathDB" id="AmoebaDB:DDB_G0283911"/>
<evidence type="ECO:0000313" key="3">
    <source>
        <dbReference type="Proteomes" id="UP000002195"/>
    </source>
</evidence>
<evidence type="ECO:0000256" key="1">
    <source>
        <dbReference type="SAM" id="Coils"/>
    </source>
</evidence>